<dbReference type="InterPro" id="IPR005828">
    <property type="entry name" value="MFS_sugar_transport-like"/>
</dbReference>
<feature type="region of interest" description="Disordered" evidence="5">
    <location>
        <begin position="486"/>
        <end position="506"/>
    </location>
</feature>
<evidence type="ECO:0000256" key="2">
    <source>
        <dbReference type="ARBA" id="ARBA00022692"/>
    </source>
</evidence>
<feature type="transmembrane region" description="Helical" evidence="6">
    <location>
        <begin position="285"/>
        <end position="306"/>
    </location>
</feature>
<feature type="transmembrane region" description="Helical" evidence="6">
    <location>
        <begin position="173"/>
        <end position="194"/>
    </location>
</feature>
<dbReference type="InterPro" id="IPR036259">
    <property type="entry name" value="MFS_trans_sf"/>
</dbReference>
<dbReference type="PANTHER" id="PTHR24064">
    <property type="entry name" value="SOLUTE CARRIER FAMILY 22 MEMBER"/>
    <property type="match status" value="1"/>
</dbReference>
<feature type="transmembrane region" description="Helical" evidence="6">
    <location>
        <begin position="141"/>
        <end position="161"/>
    </location>
</feature>
<evidence type="ECO:0000256" key="1">
    <source>
        <dbReference type="ARBA" id="ARBA00004141"/>
    </source>
</evidence>
<comment type="subcellular location">
    <subcellularLocation>
        <location evidence="1">Membrane</location>
        <topology evidence="1">Multi-pass membrane protein</topology>
    </subcellularLocation>
</comment>
<dbReference type="AlphaFoldDB" id="A0AA36C7E1"/>
<keyword evidence="3 6" id="KW-1133">Transmembrane helix</keyword>
<dbReference type="GO" id="GO:0016020">
    <property type="term" value="C:membrane"/>
    <property type="evidence" value="ECO:0007669"/>
    <property type="project" value="UniProtKB-SubCell"/>
</dbReference>
<evidence type="ECO:0000256" key="4">
    <source>
        <dbReference type="ARBA" id="ARBA00023136"/>
    </source>
</evidence>
<keyword evidence="2 6" id="KW-0812">Transmembrane</keyword>
<feature type="transmembrane region" description="Helical" evidence="6">
    <location>
        <begin position="380"/>
        <end position="401"/>
    </location>
</feature>
<feature type="transmembrane region" description="Helical" evidence="6">
    <location>
        <begin position="413"/>
        <end position="433"/>
    </location>
</feature>
<evidence type="ECO:0000256" key="3">
    <source>
        <dbReference type="ARBA" id="ARBA00022989"/>
    </source>
</evidence>
<feature type="transmembrane region" description="Helical" evidence="6">
    <location>
        <begin position="91"/>
        <end position="108"/>
    </location>
</feature>
<proteinExistence type="predicted"/>
<dbReference type="Gene3D" id="1.20.1250.20">
    <property type="entry name" value="MFS general substrate transporter like domains"/>
    <property type="match status" value="1"/>
</dbReference>
<dbReference type="EMBL" id="CATQJA010000585">
    <property type="protein sequence ID" value="CAJ0561776.1"/>
    <property type="molecule type" value="Genomic_DNA"/>
</dbReference>
<evidence type="ECO:0000256" key="5">
    <source>
        <dbReference type="SAM" id="MobiDB-lite"/>
    </source>
</evidence>
<dbReference type="Pfam" id="PF00083">
    <property type="entry name" value="Sugar_tr"/>
    <property type="match status" value="1"/>
</dbReference>
<evidence type="ECO:0000313" key="8">
    <source>
        <dbReference type="Proteomes" id="UP001177023"/>
    </source>
</evidence>
<feature type="transmembrane region" description="Helical" evidence="6">
    <location>
        <begin position="318"/>
        <end position="338"/>
    </location>
</feature>
<reference evidence="7" key="1">
    <citation type="submission" date="2023-06" db="EMBL/GenBank/DDBJ databases">
        <authorList>
            <person name="Delattre M."/>
        </authorList>
    </citation>
    <scope>NUCLEOTIDE SEQUENCE</scope>
    <source>
        <strain evidence="7">AF72</strain>
    </source>
</reference>
<feature type="transmembrane region" description="Helical" evidence="6">
    <location>
        <begin position="350"/>
        <end position="368"/>
    </location>
</feature>
<protein>
    <submittedName>
        <fullName evidence="7">Uncharacterized protein</fullName>
    </submittedName>
</protein>
<comment type="caution">
    <text evidence="7">The sequence shown here is derived from an EMBL/GenBank/DDBJ whole genome shotgun (WGS) entry which is preliminary data.</text>
</comment>
<accession>A0AA36C7E1</accession>
<evidence type="ECO:0000313" key="7">
    <source>
        <dbReference type="EMBL" id="CAJ0561776.1"/>
    </source>
</evidence>
<dbReference type="SUPFAM" id="SSF103473">
    <property type="entry name" value="MFS general substrate transporter"/>
    <property type="match status" value="1"/>
</dbReference>
<keyword evidence="4 6" id="KW-0472">Membrane</keyword>
<gene>
    <name evidence="7" type="ORF">MSPICULIGERA_LOCUS1930</name>
</gene>
<dbReference type="GO" id="GO:0022857">
    <property type="term" value="F:transmembrane transporter activity"/>
    <property type="evidence" value="ECO:0007669"/>
    <property type="project" value="InterPro"/>
</dbReference>
<evidence type="ECO:0000256" key="6">
    <source>
        <dbReference type="SAM" id="Phobius"/>
    </source>
</evidence>
<sequence length="506" mass="57323">MGRYTVLICVLCELIVLLQAGNLMFMVFGGAPPTLIGCRNRNDTGWLHPHHLCDLYHQGTCDPIVEYQFLSVNVEFAQLCGEGKRIKDSTSYQMIGYMVGALVFGQVSDTFGRKWPMLVCVAMTGVLGWVSSFAGSLHMFTLWRTLLSFFNTGHIVIVMVYMCEKFPRHHRMWLNFVFSWSPNLMFASIIAYYSQDWRTFSRALNTLAFVATVLLWFCEESIYWLVRKGRVEEAEKAMKRIHRINGDELDDKALQLVLQNEKRNYEETKSTGHYFFHHLFCTWRLLGYSLTMILSYFAVSIINYGIMFNMEHLEGSIFFNTIFIGAFRYLLNVISAAADYNFPAVGRKTAHMFFSGYTVIAIAIAVAIETFEWTSLNSLTRYLVMSAGSMVAQIYVVNGVTCSEIYPTAVRNIAYATTQISGSIGSILGPQLFHLSAIFALLPYIVMLSLQVGETCCITVFVPESKGRPMADAMPEPYERFSLCQPKVDGSDAAPRKVAPTDEERV</sequence>
<name>A0AA36C7E1_9BILA</name>
<feature type="transmembrane region" description="Helical" evidence="6">
    <location>
        <begin position="206"/>
        <end position="226"/>
    </location>
</feature>
<dbReference type="Proteomes" id="UP001177023">
    <property type="component" value="Unassembled WGS sequence"/>
</dbReference>
<feature type="transmembrane region" description="Helical" evidence="6">
    <location>
        <begin position="7"/>
        <end position="28"/>
    </location>
</feature>
<keyword evidence="8" id="KW-1185">Reference proteome</keyword>
<organism evidence="7 8">
    <name type="scientific">Mesorhabditis spiculigera</name>
    <dbReference type="NCBI Taxonomy" id="96644"/>
    <lineage>
        <taxon>Eukaryota</taxon>
        <taxon>Metazoa</taxon>
        <taxon>Ecdysozoa</taxon>
        <taxon>Nematoda</taxon>
        <taxon>Chromadorea</taxon>
        <taxon>Rhabditida</taxon>
        <taxon>Rhabditina</taxon>
        <taxon>Rhabditomorpha</taxon>
        <taxon>Rhabditoidea</taxon>
        <taxon>Rhabditidae</taxon>
        <taxon>Mesorhabditinae</taxon>
        <taxon>Mesorhabditis</taxon>
    </lineage>
</organism>
<feature type="non-terminal residue" evidence="7">
    <location>
        <position position="1"/>
    </location>
</feature>
<feature type="transmembrane region" description="Helical" evidence="6">
    <location>
        <begin position="115"/>
        <end position="135"/>
    </location>
</feature>